<sequence>MRWVRGFLKESGATGYAQGGERCYGSLDNGVQNLLPGDFL</sequence>
<dbReference type="PATRIC" id="fig|997876.3.peg.238"/>
<dbReference type="Proteomes" id="UP000005974">
    <property type="component" value="Unassembled WGS sequence"/>
</dbReference>
<reference evidence="1 2" key="1">
    <citation type="submission" date="2012-02" db="EMBL/GenBank/DDBJ databases">
        <title>The Genome Sequence of Bacteroides dorei CL02T12C06.</title>
        <authorList>
            <consortium name="The Broad Institute Genome Sequencing Platform"/>
            <person name="Earl A."/>
            <person name="Ward D."/>
            <person name="Feldgarden M."/>
            <person name="Gevers D."/>
            <person name="Zitomersky N.L."/>
            <person name="Coyne M.J."/>
            <person name="Comstock L.E."/>
            <person name="Young S.K."/>
            <person name="Zeng Q."/>
            <person name="Gargeya S."/>
            <person name="Fitzgerald M."/>
            <person name="Haas B."/>
            <person name="Abouelleil A."/>
            <person name="Alvarado L."/>
            <person name="Arachchi H.M."/>
            <person name="Berlin A."/>
            <person name="Chapman S.B."/>
            <person name="Gearin G."/>
            <person name="Goldberg J."/>
            <person name="Griggs A."/>
            <person name="Gujja S."/>
            <person name="Hansen M."/>
            <person name="Heiman D."/>
            <person name="Howarth C."/>
            <person name="Larimer J."/>
            <person name="Lui A."/>
            <person name="MacDonald P.J.P."/>
            <person name="McCowen C."/>
            <person name="Montmayeur A."/>
            <person name="Murphy C."/>
            <person name="Neiman D."/>
            <person name="Pearson M."/>
            <person name="Priest M."/>
            <person name="Roberts A."/>
            <person name="Saif S."/>
            <person name="Shea T."/>
            <person name="Sisk P."/>
            <person name="Stolte C."/>
            <person name="Sykes S."/>
            <person name="Wortman J."/>
            <person name="Nusbaum C."/>
            <person name="Birren B."/>
        </authorList>
    </citation>
    <scope>NUCLEOTIDE SEQUENCE [LARGE SCALE GENOMIC DNA]</scope>
    <source>
        <strain evidence="1 2">CL02T12C06</strain>
    </source>
</reference>
<dbReference type="HOGENOM" id="CLU_3284820_0_0_10"/>
<comment type="caution">
    <text evidence="1">The sequence shown here is derived from an EMBL/GenBank/DDBJ whole genome shotgun (WGS) entry which is preliminary data.</text>
</comment>
<organism evidence="1 2">
    <name type="scientific">Phocaeicola dorei CL02T12C06</name>
    <dbReference type="NCBI Taxonomy" id="997876"/>
    <lineage>
        <taxon>Bacteria</taxon>
        <taxon>Pseudomonadati</taxon>
        <taxon>Bacteroidota</taxon>
        <taxon>Bacteroidia</taxon>
        <taxon>Bacteroidales</taxon>
        <taxon>Bacteroidaceae</taxon>
        <taxon>Phocaeicola</taxon>
    </lineage>
</organism>
<evidence type="ECO:0000313" key="1">
    <source>
        <dbReference type="EMBL" id="EIY40452.1"/>
    </source>
</evidence>
<keyword evidence="2" id="KW-1185">Reference proteome</keyword>
<protein>
    <submittedName>
        <fullName evidence="1">Uncharacterized protein</fullName>
    </submittedName>
</protein>
<accession>I8WRI0</accession>
<dbReference type="AlphaFoldDB" id="I8WRI0"/>
<name>I8WRI0_9BACT</name>
<dbReference type="EMBL" id="AGXJ01000007">
    <property type="protein sequence ID" value="EIY40452.1"/>
    <property type="molecule type" value="Genomic_DNA"/>
</dbReference>
<gene>
    <name evidence="1" type="ORF">HMPREF1064_00234</name>
</gene>
<evidence type="ECO:0000313" key="2">
    <source>
        <dbReference type="Proteomes" id="UP000005974"/>
    </source>
</evidence>
<proteinExistence type="predicted"/>